<evidence type="ECO:0000256" key="5">
    <source>
        <dbReference type="ARBA" id="ARBA00022781"/>
    </source>
</evidence>
<comment type="function">
    <text evidence="1 10">Produces ATP from ADP in the presence of a proton gradient across the membrane.</text>
</comment>
<evidence type="ECO:0000256" key="6">
    <source>
        <dbReference type="ARBA" id="ARBA00023065"/>
    </source>
</evidence>
<comment type="subcellular location">
    <subcellularLocation>
        <location evidence="10">Cell membrane</location>
        <topology evidence="10">Peripheral membrane protein</topology>
    </subcellularLocation>
    <subcellularLocation>
        <location evidence="2">Endomembrane system</location>
        <topology evidence="2">Peripheral membrane protein</topology>
    </subcellularLocation>
</comment>
<dbReference type="NCBIfam" id="NF009978">
    <property type="entry name" value="PRK13443.1"/>
    <property type="match status" value="1"/>
</dbReference>
<dbReference type="Pfam" id="PF02823">
    <property type="entry name" value="ATP-synt_DE_N"/>
    <property type="match status" value="1"/>
</dbReference>
<evidence type="ECO:0000256" key="1">
    <source>
        <dbReference type="ARBA" id="ARBA00003543"/>
    </source>
</evidence>
<keyword evidence="4 10" id="KW-0813">Transport</keyword>
<proteinExistence type="inferred from homology"/>
<dbReference type="RefSeq" id="WP_127749831.1">
    <property type="nucleotide sequence ID" value="NZ_CP033219.1"/>
</dbReference>
<evidence type="ECO:0000256" key="7">
    <source>
        <dbReference type="ARBA" id="ARBA00023136"/>
    </source>
</evidence>
<sequence>MADTMQFDLVSPERSLASLQVTAVQIPGADGDMTAMPAHAPTITTLRPGLLRVESPEGNMDYVVSGGFAEIGSDGLSVLAEKAIPVTEMTRDHLDELIEAARAAQASAHENKEEHHTLVDDATKLLADMEALGEHINL</sequence>
<dbReference type="InterPro" id="IPR036771">
    <property type="entry name" value="ATPsynth_dsu/esu_N"/>
</dbReference>
<evidence type="ECO:0000313" key="14">
    <source>
        <dbReference type="Proteomes" id="UP000283063"/>
    </source>
</evidence>
<dbReference type="Gene3D" id="2.60.15.10">
    <property type="entry name" value="F0F1 ATP synthase delta/epsilon subunit, N-terminal"/>
    <property type="match status" value="1"/>
</dbReference>
<evidence type="ECO:0000313" key="13">
    <source>
        <dbReference type="EMBL" id="AZV79282.1"/>
    </source>
</evidence>
<comment type="similarity">
    <text evidence="3 10 11">Belongs to the ATPase epsilon chain family.</text>
</comment>
<feature type="domain" description="ATP synthase F1 complex delta/epsilon subunit N-terminal" evidence="12">
    <location>
        <begin position="5"/>
        <end position="83"/>
    </location>
</feature>
<dbReference type="GO" id="GO:0005886">
    <property type="term" value="C:plasma membrane"/>
    <property type="evidence" value="ECO:0007669"/>
    <property type="project" value="UniProtKB-SubCell"/>
</dbReference>
<evidence type="ECO:0000256" key="10">
    <source>
        <dbReference type="HAMAP-Rule" id="MF_00530"/>
    </source>
</evidence>
<dbReference type="GO" id="GO:0045259">
    <property type="term" value="C:proton-transporting ATP synthase complex"/>
    <property type="evidence" value="ECO:0007669"/>
    <property type="project" value="UniProtKB-KW"/>
</dbReference>
<keyword evidence="7 10" id="KW-0472">Membrane</keyword>
<dbReference type="KEGG" id="sedi:EBB79_16265"/>
<evidence type="ECO:0000256" key="8">
    <source>
        <dbReference type="ARBA" id="ARBA00023196"/>
    </source>
</evidence>
<evidence type="ECO:0000259" key="12">
    <source>
        <dbReference type="Pfam" id="PF02823"/>
    </source>
</evidence>
<dbReference type="SUPFAM" id="SSF51344">
    <property type="entry name" value="Epsilon subunit of F1F0-ATP synthase N-terminal domain"/>
    <property type="match status" value="1"/>
</dbReference>
<dbReference type="AlphaFoldDB" id="A0A3T0N5M9"/>
<reference evidence="13 14" key="1">
    <citation type="submission" date="2018-10" db="EMBL/GenBank/DDBJ databases">
        <title>Parasedimentitalea marina sp. nov., a psychrophilic bacterium isolated from deep seawater of the New Britain Trench.</title>
        <authorList>
            <person name="Cao J."/>
        </authorList>
    </citation>
    <scope>NUCLEOTIDE SEQUENCE [LARGE SCALE GENOMIC DNA]</scope>
    <source>
        <strain evidence="13 14">W43</strain>
    </source>
</reference>
<accession>A0A3T0N5M9</accession>
<dbReference type="NCBIfam" id="TIGR01216">
    <property type="entry name" value="ATP_synt_epsi"/>
    <property type="match status" value="1"/>
</dbReference>
<keyword evidence="14" id="KW-1185">Reference proteome</keyword>
<dbReference type="InterPro" id="IPR020546">
    <property type="entry name" value="ATP_synth_F1_dsu/esu_N"/>
</dbReference>
<keyword evidence="6 10" id="KW-0406">Ion transport</keyword>
<dbReference type="GO" id="GO:0016787">
    <property type="term" value="F:hydrolase activity"/>
    <property type="evidence" value="ECO:0007669"/>
    <property type="project" value="UniProtKB-KW"/>
</dbReference>
<name>A0A3T0N5M9_9RHOB</name>
<evidence type="ECO:0000256" key="9">
    <source>
        <dbReference type="ARBA" id="ARBA00023310"/>
    </source>
</evidence>
<evidence type="ECO:0000256" key="11">
    <source>
        <dbReference type="RuleBase" id="RU003656"/>
    </source>
</evidence>
<keyword evidence="5 10" id="KW-0375">Hydrogen ion transport</keyword>
<dbReference type="PANTHER" id="PTHR13822:SF10">
    <property type="entry name" value="ATP SYNTHASE EPSILON CHAIN, CHLOROPLASTIC"/>
    <property type="match status" value="1"/>
</dbReference>
<evidence type="ECO:0000256" key="4">
    <source>
        <dbReference type="ARBA" id="ARBA00022448"/>
    </source>
</evidence>
<keyword evidence="13" id="KW-0378">Hydrolase</keyword>
<keyword evidence="8 10" id="KW-0139">CF(1)</keyword>
<dbReference type="OrthoDB" id="9799969at2"/>
<protein>
    <recommendedName>
        <fullName evidence="10">ATP synthase epsilon chain</fullName>
    </recommendedName>
    <alternativeName>
        <fullName evidence="10">ATP synthase F1 sector epsilon subunit</fullName>
    </alternativeName>
    <alternativeName>
        <fullName evidence="10">F-ATPase epsilon subunit</fullName>
    </alternativeName>
</protein>
<dbReference type="GO" id="GO:0012505">
    <property type="term" value="C:endomembrane system"/>
    <property type="evidence" value="ECO:0007669"/>
    <property type="project" value="UniProtKB-SubCell"/>
</dbReference>
<dbReference type="HAMAP" id="MF_00530">
    <property type="entry name" value="ATP_synth_epsil_bac"/>
    <property type="match status" value="1"/>
</dbReference>
<dbReference type="EMBL" id="CP033219">
    <property type="protein sequence ID" value="AZV79282.1"/>
    <property type="molecule type" value="Genomic_DNA"/>
</dbReference>
<evidence type="ECO:0000256" key="3">
    <source>
        <dbReference type="ARBA" id="ARBA00005712"/>
    </source>
</evidence>
<dbReference type="PANTHER" id="PTHR13822">
    <property type="entry name" value="ATP SYNTHASE DELTA/EPSILON CHAIN"/>
    <property type="match status" value="1"/>
</dbReference>
<evidence type="ECO:0000256" key="2">
    <source>
        <dbReference type="ARBA" id="ARBA00004184"/>
    </source>
</evidence>
<dbReference type="GO" id="GO:0005524">
    <property type="term" value="F:ATP binding"/>
    <property type="evidence" value="ECO:0007669"/>
    <property type="project" value="UniProtKB-UniRule"/>
</dbReference>
<dbReference type="InterPro" id="IPR001469">
    <property type="entry name" value="ATP_synth_F1_dsu/esu"/>
</dbReference>
<keyword evidence="10" id="KW-1003">Cell membrane</keyword>
<gene>
    <name evidence="10" type="primary">atpC</name>
    <name evidence="13" type="ORF">EBB79_16265</name>
</gene>
<keyword evidence="9 10" id="KW-0066">ATP synthesis</keyword>
<comment type="subunit">
    <text evidence="10 11">F-type ATPases have 2 components, CF(1) - the catalytic core - and CF(0) - the membrane proton channel. CF(1) has five subunits: alpha(3), beta(3), gamma(1), delta(1), epsilon(1). CF(0) has three main subunits: a, b and c.</text>
</comment>
<organism evidence="13 14">
    <name type="scientific">Parasedimentitalea marina</name>
    <dbReference type="NCBI Taxonomy" id="2483033"/>
    <lineage>
        <taxon>Bacteria</taxon>
        <taxon>Pseudomonadati</taxon>
        <taxon>Pseudomonadota</taxon>
        <taxon>Alphaproteobacteria</taxon>
        <taxon>Rhodobacterales</taxon>
        <taxon>Paracoccaceae</taxon>
        <taxon>Parasedimentitalea</taxon>
    </lineage>
</organism>
<dbReference type="Proteomes" id="UP000283063">
    <property type="component" value="Chromosome"/>
</dbReference>
<dbReference type="GO" id="GO:0046933">
    <property type="term" value="F:proton-transporting ATP synthase activity, rotational mechanism"/>
    <property type="evidence" value="ECO:0007669"/>
    <property type="project" value="UniProtKB-UniRule"/>
</dbReference>
<dbReference type="CDD" id="cd12152">
    <property type="entry name" value="F1-ATPase_delta"/>
    <property type="match status" value="1"/>
</dbReference>